<evidence type="ECO:0008006" key="14">
    <source>
        <dbReference type="Google" id="ProtNLM"/>
    </source>
</evidence>
<dbReference type="InterPro" id="IPR045122">
    <property type="entry name" value="Csc1-like"/>
</dbReference>
<feature type="transmembrane region" description="Helical" evidence="8">
    <location>
        <begin position="456"/>
        <end position="480"/>
    </location>
</feature>
<accession>A0AAD5XMK8</accession>
<dbReference type="Pfam" id="PF13967">
    <property type="entry name" value="RSN1_TM"/>
    <property type="match status" value="1"/>
</dbReference>
<dbReference type="Proteomes" id="UP001211907">
    <property type="component" value="Unassembled WGS sequence"/>
</dbReference>
<organism evidence="12 13">
    <name type="scientific">Physocladia obscura</name>
    <dbReference type="NCBI Taxonomy" id="109957"/>
    <lineage>
        <taxon>Eukaryota</taxon>
        <taxon>Fungi</taxon>
        <taxon>Fungi incertae sedis</taxon>
        <taxon>Chytridiomycota</taxon>
        <taxon>Chytridiomycota incertae sedis</taxon>
        <taxon>Chytridiomycetes</taxon>
        <taxon>Chytridiales</taxon>
        <taxon>Chytriomycetaceae</taxon>
        <taxon>Physocladia</taxon>
    </lineage>
</organism>
<feature type="region of interest" description="Disordered" evidence="7">
    <location>
        <begin position="834"/>
        <end position="869"/>
    </location>
</feature>
<dbReference type="Pfam" id="PF02714">
    <property type="entry name" value="RSN1_7TM"/>
    <property type="match status" value="1"/>
</dbReference>
<keyword evidence="3" id="KW-0813">Transport</keyword>
<evidence type="ECO:0000256" key="3">
    <source>
        <dbReference type="ARBA" id="ARBA00022448"/>
    </source>
</evidence>
<feature type="domain" description="CSC1/OSCA1-like 7TM region" evidence="9">
    <location>
        <begin position="364"/>
        <end position="564"/>
    </location>
</feature>
<feature type="domain" description="CSC1/OSCA1-like N-terminal transmembrane" evidence="10">
    <location>
        <begin position="13"/>
        <end position="148"/>
    </location>
</feature>
<dbReference type="GO" id="GO:0005227">
    <property type="term" value="F:calcium-activated cation channel activity"/>
    <property type="evidence" value="ECO:0007669"/>
    <property type="project" value="InterPro"/>
</dbReference>
<keyword evidence="13" id="KW-1185">Reference proteome</keyword>
<feature type="transmembrane region" description="Helical" evidence="8">
    <location>
        <begin position="613"/>
        <end position="633"/>
    </location>
</feature>
<keyword evidence="6 8" id="KW-0472">Membrane</keyword>
<evidence type="ECO:0000256" key="7">
    <source>
        <dbReference type="SAM" id="MobiDB-lite"/>
    </source>
</evidence>
<sequence>MTVVSEDFSILGVLTAFALQLAIALGCIAGFSILRPVNKIIYQPKLKFAEKDDGSKRPPALKSYPTAWIKPIAYEDTTKNFDKLGFDSVIFLKFVKFWIPYMGINANFERIVGQQVDTGTNFTGTEIDNSNLTVIFDSSLNVLSINQIDVSSPCYSMFRKLYFESPIYQKSIVNRTVLITDLPERLRSDEALLHFMTSRPELGLVQPSHAIINRNLPNLSKLIEEHEKTTKKLELILSKYLANPDKLPAKRPIIDIGSDPIGGMTGKVDAIAFLGSRLNNLEEQIYSIRAQPQSMHTINSSGFVSYDNVVHANEAAQSFDVVNVVNFNKKGWKNLESMTVKLSPDFDDIIWENVGIIASERYTRRLFAAGLTVGISVSWVLLAGLITSLSNLSNVFSGDAAVVAWLAANPKAKAFLQSYLVPVLTAILNFLLPIALRHTTVLQGAKSRAGVERSVIYKLFLFYMVQIFLFAAVSALWTAFKQPVTAGDSITDEFKFKITGAITGLANNSNFYIALLATYYSGYGIEIIQGVPLVMKFIRRKFTTFTPREEFEARKPPNFDFTRYVYEIRNESHGKHFLKVFNLVVFATGFYQFLTFIVIYAANKSGANSNAKLLQWMIVVPLPFLTIAFWIVFKVWVLPRAIYCTSTLSANNLIYGSRRLTNNEDAAAGADLEDRVMNPALAKPLMKVWVPRKSTHLLSSLYSPKYANIEDYELQHPEIQNSTVAKNRSAWLKGLPSLHTKKKELSKLKAAKEQGEFKTNAHPLHPVEDDEENSNVTGEEGISLHALTGTTGGGALVAGGISRYGTEKEQASVAALGDQEDLLPPEEIEALRLQIREEERTAQSAADASPAPPAHNRYPGNRVRGASRH</sequence>
<evidence type="ECO:0000256" key="4">
    <source>
        <dbReference type="ARBA" id="ARBA00022692"/>
    </source>
</evidence>
<keyword evidence="4 8" id="KW-0812">Transmembrane</keyword>
<feature type="transmembrane region" description="Helical" evidence="8">
    <location>
        <begin position="580"/>
        <end position="601"/>
    </location>
</feature>
<evidence type="ECO:0000259" key="11">
    <source>
        <dbReference type="Pfam" id="PF14703"/>
    </source>
</evidence>
<protein>
    <recommendedName>
        <fullName evidence="14">DUF221-domain-containing protein</fullName>
    </recommendedName>
</protein>
<feature type="domain" description="CSC1/OSCA1-like cytosolic" evidence="11">
    <location>
        <begin position="174"/>
        <end position="353"/>
    </location>
</feature>
<dbReference type="InterPro" id="IPR003864">
    <property type="entry name" value="CSC1/OSCA1-like_7TM"/>
</dbReference>
<proteinExistence type="inferred from homology"/>
<comment type="caution">
    <text evidence="12">The sequence shown here is derived from an EMBL/GenBank/DDBJ whole genome shotgun (WGS) entry which is preliminary data.</text>
</comment>
<dbReference type="PANTHER" id="PTHR13018:SF139">
    <property type="entry name" value="PHOSPHATE METABOLISM PROTEIN 7"/>
    <property type="match status" value="1"/>
</dbReference>
<evidence type="ECO:0000313" key="13">
    <source>
        <dbReference type="Proteomes" id="UP001211907"/>
    </source>
</evidence>
<evidence type="ECO:0000259" key="9">
    <source>
        <dbReference type="Pfam" id="PF02714"/>
    </source>
</evidence>
<evidence type="ECO:0000256" key="6">
    <source>
        <dbReference type="ARBA" id="ARBA00023136"/>
    </source>
</evidence>
<reference evidence="12" key="1">
    <citation type="submission" date="2020-05" db="EMBL/GenBank/DDBJ databases">
        <title>Phylogenomic resolution of chytrid fungi.</title>
        <authorList>
            <person name="Stajich J.E."/>
            <person name="Amses K."/>
            <person name="Simmons R."/>
            <person name="Seto K."/>
            <person name="Myers J."/>
            <person name="Bonds A."/>
            <person name="Quandt C.A."/>
            <person name="Barry K."/>
            <person name="Liu P."/>
            <person name="Grigoriev I."/>
            <person name="Longcore J.E."/>
            <person name="James T.Y."/>
        </authorList>
    </citation>
    <scope>NUCLEOTIDE SEQUENCE</scope>
    <source>
        <strain evidence="12">JEL0513</strain>
    </source>
</reference>
<dbReference type="AlphaFoldDB" id="A0AAD5XMK8"/>
<dbReference type="PANTHER" id="PTHR13018">
    <property type="entry name" value="PROBABLE MEMBRANE PROTEIN DUF221-RELATED"/>
    <property type="match status" value="1"/>
</dbReference>
<dbReference type="EMBL" id="JADGJH010000033">
    <property type="protein sequence ID" value="KAJ3141415.1"/>
    <property type="molecule type" value="Genomic_DNA"/>
</dbReference>
<name>A0AAD5XMK8_9FUNG</name>
<dbReference type="Pfam" id="PF14703">
    <property type="entry name" value="PHM7_cyt"/>
    <property type="match status" value="1"/>
</dbReference>
<evidence type="ECO:0000256" key="2">
    <source>
        <dbReference type="ARBA" id="ARBA00007779"/>
    </source>
</evidence>
<evidence type="ECO:0000256" key="5">
    <source>
        <dbReference type="ARBA" id="ARBA00022989"/>
    </source>
</evidence>
<gene>
    <name evidence="12" type="ORF">HK100_007045</name>
</gene>
<comment type="similarity">
    <text evidence="2">Belongs to the CSC1 (TC 1.A.17) family.</text>
</comment>
<evidence type="ECO:0000313" key="12">
    <source>
        <dbReference type="EMBL" id="KAJ3141415.1"/>
    </source>
</evidence>
<evidence type="ECO:0000256" key="1">
    <source>
        <dbReference type="ARBA" id="ARBA00004141"/>
    </source>
</evidence>
<evidence type="ECO:0000259" key="10">
    <source>
        <dbReference type="Pfam" id="PF13967"/>
    </source>
</evidence>
<feature type="region of interest" description="Disordered" evidence="7">
    <location>
        <begin position="752"/>
        <end position="775"/>
    </location>
</feature>
<dbReference type="InterPro" id="IPR032880">
    <property type="entry name" value="CSC1/OSCA1-like_N"/>
</dbReference>
<feature type="transmembrane region" description="Helical" evidence="8">
    <location>
        <begin position="12"/>
        <end position="34"/>
    </location>
</feature>
<feature type="transmembrane region" description="Helical" evidence="8">
    <location>
        <begin position="419"/>
        <end position="436"/>
    </location>
</feature>
<dbReference type="InterPro" id="IPR027815">
    <property type="entry name" value="CSC1/OSCA1-like_cyt"/>
</dbReference>
<comment type="subcellular location">
    <subcellularLocation>
        <location evidence="1">Membrane</location>
        <topology evidence="1">Multi-pass membrane protein</topology>
    </subcellularLocation>
</comment>
<feature type="transmembrane region" description="Helical" evidence="8">
    <location>
        <begin position="511"/>
        <end position="535"/>
    </location>
</feature>
<feature type="transmembrane region" description="Helical" evidence="8">
    <location>
        <begin position="366"/>
        <end position="386"/>
    </location>
</feature>
<dbReference type="GO" id="GO:0005886">
    <property type="term" value="C:plasma membrane"/>
    <property type="evidence" value="ECO:0007669"/>
    <property type="project" value="TreeGrafter"/>
</dbReference>
<evidence type="ECO:0000256" key="8">
    <source>
        <dbReference type="SAM" id="Phobius"/>
    </source>
</evidence>
<keyword evidence="5 8" id="KW-1133">Transmembrane helix</keyword>